<gene>
    <name evidence="1" type="ORF">DSPE1174_LOCUS9164</name>
</gene>
<protein>
    <submittedName>
        <fullName evidence="1">Uncharacterized protein</fullName>
    </submittedName>
</protein>
<organism evidence="1">
    <name type="scientific">Octactis speculum</name>
    <dbReference type="NCBI Taxonomy" id="3111310"/>
    <lineage>
        <taxon>Eukaryota</taxon>
        <taxon>Sar</taxon>
        <taxon>Stramenopiles</taxon>
        <taxon>Ochrophyta</taxon>
        <taxon>Dictyochophyceae</taxon>
        <taxon>Dictyochales</taxon>
        <taxon>Dictyochaceae</taxon>
        <taxon>Octactis</taxon>
    </lineage>
</organism>
<reference evidence="1" key="1">
    <citation type="submission" date="2021-01" db="EMBL/GenBank/DDBJ databases">
        <authorList>
            <person name="Corre E."/>
            <person name="Pelletier E."/>
            <person name="Niang G."/>
            <person name="Scheremetjew M."/>
            <person name="Finn R."/>
            <person name="Kale V."/>
            <person name="Holt S."/>
            <person name="Cochrane G."/>
            <person name="Meng A."/>
            <person name="Brown T."/>
            <person name="Cohen L."/>
        </authorList>
    </citation>
    <scope>NUCLEOTIDE SEQUENCE</scope>
    <source>
        <strain evidence="1">CCMP1381</strain>
    </source>
</reference>
<dbReference type="AlphaFoldDB" id="A0A7S2FLV8"/>
<name>A0A7S2FLV8_9STRA</name>
<dbReference type="EMBL" id="HBGS01017414">
    <property type="protein sequence ID" value="CAD9403209.1"/>
    <property type="molecule type" value="Transcribed_RNA"/>
</dbReference>
<sequence length="112" mass="12944">MQFHGEVSIVIYNKVKSCFRNTQISSRESLLKPAHGFAVTMITILLVVCAAYEKTAEAARSEFYMERNWMVVQEFFPVILRPLTIFMTLCSSLADFSVQESPRWGLCFDHQR</sequence>
<accession>A0A7S2FLV8</accession>
<evidence type="ECO:0000313" key="1">
    <source>
        <dbReference type="EMBL" id="CAD9403209.1"/>
    </source>
</evidence>
<proteinExistence type="predicted"/>